<comment type="caution">
    <text evidence="9">The sequence shown here is derived from an EMBL/GenBank/DDBJ whole genome shotgun (WGS) entry which is preliminary data.</text>
</comment>
<dbReference type="EMBL" id="QSRA01000005">
    <property type="protein sequence ID" value="RGK84922.1"/>
    <property type="molecule type" value="Genomic_DNA"/>
</dbReference>
<dbReference type="PANTHER" id="PTHR30572:SF4">
    <property type="entry name" value="ABC TRANSPORTER PERMEASE YTRF"/>
    <property type="match status" value="1"/>
</dbReference>
<feature type="domain" description="ABC3 transporter permease C-terminal" evidence="8">
    <location>
        <begin position="714"/>
        <end position="828"/>
    </location>
</feature>
<keyword evidence="2" id="KW-1003">Cell membrane</keyword>
<dbReference type="AlphaFoldDB" id="A0A3E4PXV5"/>
<dbReference type="Pfam" id="PF02687">
    <property type="entry name" value="FtsX"/>
    <property type="match status" value="2"/>
</dbReference>
<evidence type="ECO:0000313" key="9">
    <source>
        <dbReference type="EMBL" id="RGK84922.1"/>
    </source>
</evidence>
<feature type="transmembrane region" description="Helical" evidence="7">
    <location>
        <begin position="29"/>
        <end position="51"/>
    </location>
</feature>
<evidence type="ECO:0000259" key="8">
    <source>
        <dbReference type="Pfam" id="PF02687"/>
    </source>
</evidence>
<comment type="similarity">
    <text evidence="6">Belongs to the ABC-4 integral membrane protein family.</text>
</comment>
<feature type="transmembrane region" description="Helical" evidence="7">
    <location>
        <begin position="266"/>
        <end position="288"/>
    </location>
</feature>
<dbReference type="PANTHER" id="PTHR30572">
    <property type="entry name" value="MEMBRANE COMPONENT OF TRANSPORTER-RELATED"/>
    <property type="match status" value="1"/>
</dbReference>
<dbReference type="Proteomes" id="UP000261324">
    <property type="component" value="Unassembled WGS sequence"/>
</dbReference>
<dbReference type="InterPro" id="IPR050250">
    <property type="entry name" value="Macrolide_Exporter_MacB"/>
</dbReference>
<evidence type="ECO:0000256" key="6">
    <source>
        <dbReference type="ARBA" id="ARBA00038076"/>
    </source>
</evidence>
<reference evidence="9 10" key="1">
    <citation type="submission" date="2018-08" db="EMBL/GenBank/DDBJ databases">
        <title>A genome reference for cultivated species of the human gut microbiota.</title>
        <authorList>
            <person name="Zou Y."/>
            <person name="Xue W."/>
            <person name="Luo G."/>
        </authorList>
    </citation>
    <scope>NUCLEOTIDE SEQUENCE [LARGE SCALE GENOMIC DNA]</scope>
    <source>
        <strain evidence="9 10">TF09-3</strain>
    </source>
</reference>
<evidence type="ECO:0000256" key="7">
    <source>
        <dbReference type="SAM" id="Phobius"/>
    </source>
</evidence>
<evidence type="ECO:0000256" key="1">
    <source>
        <dbReference type="ARBA" id="ARBA00004651"/>
    </source>
</evidence>
<dbReference type="RefSeq" id="WP_117659268.1">
    <property type="nucleotide sequence ID" value="NZ_QSRA01000005.1"/>
</dbReference>
<comment type="subcellular location">
    <subcellularLocation>
        <location evidence="1">Cell membrane</location>
        <topology evidence="1">Multi-pass membrane protein</topology>
    </subcellularLocation>
</comment>
<sequence>MTDILFGNNNRPVLKLLAKRSLKAQKNTIAVLAIMLATLLFTSLFTIAISLQTAMQESNMRTTGTSAHAGIKRLSWEEYEKLSSDTGIKDIGYSIIIGNAVGDDFNKTPTELRYGDETYSELTFNTPDTGHLPEQKNEIATSRIVLDAMGLPDKVGTQMELTFTTDTDTFTDTFTLCGIWDGDAVAYRQTMLLSKAYTEQVAPVIHGETDGTTPPVGTGYIDTVMMMPTAWNIEKQALDVTSEYGLDERVSINDAYGMATVNLSSMLPLVAGIAVIFIAGYLLIYNVFYISIAQDIRFYGMLKTLGTTARQIRKIVYRKAIKLSLMGIPIGLLLGWPIGRLLLPAIVNMLTDDIRIVTTVNPLIFLVAIVFSAITVFISCQKPAILAAKVSPIEALHYIEQTGGKKKQRRSKHISTMMMAKNNLTRNKKKVMIVTLSFALSIVLLNSVYTYVTSFDFDKFVADFSLTDFTVSDTTVINNYAPYNTANVSQDFISQAESLNGLEDIGNIYLWTSKQPLSENDLARLQKLSASSSDIANELENYRVRQEHGVNVYGLDDFPAEYVQVLDGELNTEQWKAGTGVYVTPLRMMGDGSLYLYKPGDQISVTQLDGTNKVYDVLAVVSIPSALQTPLQVDMGLDYIFPTNELLENMVSADQPAMKTIFNVDEEHQLATENWLKNYTTNTDTALDYLSKVTLRQTFDGMINMYRLVGGALCAILALIGILNFINSMTTSILSRYREIAMLQSVGMTGRQVKQMLIYEGIGYSILGLFGSLILSVIASLTVVRMMGAELTYFTWHFTLLPVFLCIIPLILITAIVPLVCYNKMAQKTVVDRLRIAE</sequence>
<evidence type="ECO:0000256" key="2">
    <source>
        <dbReference type="ARBA" id="ARBA00022475"/>
    </source>
</evidence>
<feature type="transmembrane region" description="Helical" evidence="7">
    <location>
        <begin position="761"/>
        <end position="784"/>
    </location>
</feature>
<dbReference type="GO" id="GO:0005886">
    <property type="term" value="C:plasma membrane"/>
    <property type="evidence" value="ECO:0007669"/>
    <property type="project" value="UniProtKB-SubCell"/>
</dbReference>
<keyword evidence="3 7" id="KW-0812">Transmembrane</keyword>
<keyword evidence="4 7" id="KW-1133">Transmembrane helix</keyword>
<feature type="domain" description="ABC3 transporter permease C-terminal" evidence="8">
    <location>
        <begin position="273"/>
        <end position="392"/>
    </location>
</feature>
<feature type="transmembrane region" description="Helical" evidence="7">
    <location>
        <begin position="431"/>
        <end position="452"/>
    </location>
</feature>
<name>A0A3E4PXV5_9FIRM</name>
<feature type="transmembrane region" description="Helical" evidence="7">
    <location>
        <begin position="796"/>
        <end position="820"/>
    </location>
</feature>
<dbReference type="InterPro" id="IPR003838">
    <property type="entry name" value="ABC3_permease_C"/>
</dbReference>
<evidence type="ECO:0000256" key="4">
    <source>
        <dbReference type="ARBA" id="ARBA00022989"/>
    </source>
</evidence>
<dbReference type="GO" id="GO:0022857">
    <property type="term" value="F:transmembrane transporter activity"/>
    <property type="evidence" value="ECO:0007669"/>
    <property type="project" value="TreeGrafter"/>
</dbReference>
<feature type="transmembrane region" description="Helical" evidence="7">
    <location>
        <begin position="359"/>
        <end position="380"/>
    </location>
</feature>
<gene>
    <name evidence="9" type="ORF">DXC93_05470</name>
</gene>
<feature type="transmembrane region" description="Helical" evidence="7">
    <location>
        <begin position="320"/>
        <end position="339"/>
    </location>
</feature>
<accession>A0A3E4PXV5</accession>
<organism evidence="9 10">
    <name type="scientific">Dorea formicigenerans</name>
    <dbReference type="NCBI Taxonomy" id="39486"/>
    <lineage>
        <taxon>Bacteria</taxon>
        <taxon>Bacillati</taxon>
        <taxon>Bacillota</taxon>
        <taxon>Clostridia</taxon>
        <taxon>Lachnospirales</taxon>
        <taxon>Lachnospiraceae</taxon>
        <taxon>Dorea</taxon>
    </lineage>
</organism>
<protein>
    <submittedName>
        <fullName evidence="9">ABC transporter permease</fullName>
    </submittedName>
</protein>
<evidence type="ECO:0000256" key="5">
    <source>
        <dbReference type="ARBA" id="ARBA00023136"/>
    </source>
</evidence>
<evidence type="ECO:0000256" key="3">
    <source>
        <dbReference type="ARBA" id="ARBA00022692"/>
    </source>
</evidence>
<proteinExistence type="inferred from homology"/>
<keyword evidence="5 7" id="KW-0472">Membrane</keyword>
<feature type="transmembrane region" description="Helical" evidence="7">
    <location>
        <begin position="705"/>
        <end position="726"/>
    </location>
</feature>
<evidence type="ECO:0000313" key="10">
    <source>
        <dbReference type="Proteomes" id="UP000261324"/>
    </source>
</evidence>